<dbReference type="InterPro" id="IPR011335">
    <property type="entry name" value="Restrct_endonuc-II-like"/>
</dbReference>
<comment type="caution">
    <text evidence="2">The sequence shown here is derived from an EMBL/GenBank/DDBJ whole genome shotgun (WGS) entry which is preliminary data.</text>
</comment>
<name>A0A6I4NVK9_9MICO</name>
<feature type="region of interest" description="Disordered" evidence="1">
    <location>
        <begin position="202"/>
        <end position="230"/>
    </location>
</feature>
<organism evidence="2 3">
    <name type="scientific">Agromyces seonyuensis</name>
    <dbReference type="NCBI Taxonomy" id="2662446"/>
    <lineage>
        <taxon>Bacteria</taxon>
        <taxon>Bacillati</taxon>
        <taxon>Actinomycetota</taxon>
        <taxon>Actinomycetes</taxon>
        <taxon>Micrococcales</taxon>
        <taxon>Microbacteriaceae</taxon>
        <taxon>Agromyces</taxon>
    </lineage>
</organism>
<evidence type="ECO:0000313" key="3">
    <source>
        <dbReference type="Proteomes" id="UP000438182"/>
    </source>
</evidence>
<dbReference type="EMBL" id="WSTA01000027">
    <property type="protein sequence ID" value="MWB98476.1"/>
    <property type="molecule type" value="Genomic_DNA"/>
</dbReference>
<dbReference type="SUPFAM" id="SSF52980">
    <property type="entry name" value="Restriction endonuclease-like"/>
    <property type="match status" value="1"/>
</dbReference>
<protein>
    <recommendedName>
        <fullName evidence="4">DUF559 domain-containing protein</fullName>
    </recommendedName>
</protein>
<sequence length="230" mass="25981">MRGPRRIGISSRRLRIHPHDRVELDGIAVTSAGRTWCDLAQVLTVPELVAVADRVPEEQLVEALARHPGRRHRRKLLVALGLRDPASESPPESVLRALVVLAGLPAPRVNVDIHDRAGDFVARVDQLFDEYGEILEYQGDHHRTDQQQWRRDRTREAELESLGFHVTEVTSADLARPRELVERIARNLRRRGWAGAIEYSPCFPTRSPVPRPGVRNPPRPRTPDAHPPTG</sequence>
<gene>
    <name evidence="2" type="ORF">GB864_07935</name>
</gene>
<evidence type="ECO:0008006" key="4">
    <source>
        <dbReference type="Google" id="ProtNLM"/>
    </source>
</evidence>
<proteinExistence type="predicted"/>
<dbReference type="AlphaFoldDB" id="A0A6I4NVK9"/>
<feature type="compositionally biased region" description="Pro residues" evidence="1">
    <location>
        <begin position="207"/>
        <end position="230"/>
    </location>
</feature>
<accession>A0A6I4NVK9</accession>
<evidence type="ECO:0000256" key="1">
    <source>
        <dbReference type="SAM" id="MobiDB-lite"/>
    </source>
</evidence>
<dbReference type="Gene3D" id="3.40.960.10">
    <property type="entry name" value="VSR Endonuclease"/>
    <property type="match status" value="1"/>
</dbReference>
<dbReference type="Proteomes" id="UP000438182">
    <property type="component" value="Unassembled WGS sequence"/>
</dbReference>
<reference evidence="2 3" key="1">
    <citation type="submission" date="2019-12" db="EMBL/GenBank/DDBJ databases">
        <authorList>
            <person name="Kim Y.S."/>
        </authorList>
    </citation>
    <scope>NUCLEOTIDE SEQUENCE [LARGE SCALE GENOMIC DNA]</scope>
    <source>
        <strain evidence="2 3">MMS17-SY077</strain>
    </source>
</reference>
<evidence type="ECO:0000313" key="2">
    <source>
        <dbReference type="EMBL" id="MWB98476.1"/>
    </source>
</evidence>
<keyword evidence="3" id="KW-1185">Reference proteome</keyword>